<evidence type="ECO:0000313" key="3">
    <source>
        <dbReference type="Proteomes" id="UP000031014"/>
    </source>
</evidence>
<sequence>MNKKNFYILSIVIFILLIYGVTRWIDYREKNLADLLDTSKIEKIYYNQLPKMDERATYNRQLTDDQSIQELISFLNQYKVKKIGDRDFVSEYPDEQFQFQMEYEDNRVTMPSLIEREVLLFDMYQFEITNGPVDYEWLERFLERKGEDV</sequence>
<dbReference type="AlphaFoldDB" id="A0A0A8X1P2"/>
<evidence type="ECO:0008006" key="4">
    <source>
        <dbReference type="Google" id="ProtNLM"/>
    </source>
</evidence>
<dbReference type="OrthoDB" id="2437154at2"/>
<protein>
    <recommendedName>
        <fullName evidence="4">DUF4829 domain-containing protein</fullName>
    </recommendedName>
</protein>
<accession>A0A0A8X1P2</accession>
<keyword evidence="1" id="KW-0472">Membrane</keyword>
<comment type="caution">
    <text evidence="2">The sequence shown here is derived from an EMBL/GenBank/DDBJ whole genome shotgun (WGS) entry which is preliminary data.</text>
</comment>
<organism evidence="2 3">
    <name type="scientific">Mesobacillus selenatarsenatis (strain DSM 18680 / JCM 14380 / FERM P-15431 / SF-1)</name>
    <dbReference type="NCBI Taxonomy" id="1321606"/>
    <lineage>
        <taxon>Bacteria</taxon>
        <taxon>Bacillati</taxon>
        <taxon>Bacillota</taxon>
        <taxon>Bacilli</taxon>
        <taxon>Bacillales</taxon>
        <taxon>Bacillaceae</taxon>
        <taxon>Mesobacillus</taxon>
    </lineage>
</organism>
<keyword evidence="1" id="KW-0812">Transmembrane</keyword>
<reference evidence="2 3" key="1">
    <citation type="submission" date="2013-06" db="EMBL/GenBank/DDBJ databases">
        <title>Whole genome shotgun sequence of Bacillus selenatarsenatis SF-1.</title>
        <authorList>
            <person name="Kuroda M."/>
            <person name="Sei K."/>
            <person name="Yamashita M."/>
            <person name="Ike M."/>
        </authorList>
    </citation>
    <scope>NUCLEOTIDE SEQUENCE [LARGE SCALE GENOMIC DNA]</scope>
    <source>
        <strain evidence="2 3">SF-1</strain>
    </source>
</reference>
<dbReference type="EMBL" id="BASE01000028">
    <property type="protein sequence ID" value="GAM13194.1"/>
    <property type="molecule type" value="Genomic_DNA"/>
</dbReference>
<evidence type="ECO:0000256" key="1">
    <source>
        <dbReference type="SAM" id="Phobius"/>
    </source>
</evidence>
<dbReference type="Proteomes" id="UP000031014">
    <property type="component" value="Unassembled WGS sequence"/>
</dbReference>
<keyword evidence="1" id="KW-1133">Transmembrane helix</keyword>
<evidence type="ECO:0000313" key="2">
    <source>
        <dbReference type="EMBL" id="GAM13194.1"/>
    </source>
</evidence>
<gene>
    <name evidence="2" type="ORF">SAMD00020551_1332</name>
</gene>
<name>A0A0A8X1P2_MESS1</name>
<dbReference type="RefSeq" id="WP_041965061.1">
    <property type="nucleotide sequence ID" value="NZ_BASE01000028.1"/>
</dbReference>
<proteinExistence type="predicted"/>
<feature type="transmembrane region" description="Helical" evidence="1">
    <location>
        <begin position="6"/>
        <end position="25"/>
    </location>
</feature>
<keyword evidence="3" id="KW-1185">Reference proteome</keyword>